<dbReference type="Pfam" id="PF13306">
    <property type="entry name" value="LRR_5"/>
    <property type="match status" value="2"/>
</dbReference>
<dbReference type="RefSeq" id="WP_114001790.1">
    <property type="nucleotide sequence ID" value="NZ_PSQG01000005.1"/>
</dbReference>
<dbReference type="InterPro" id="IPR038765">
    <property type="entry name" value="Papain-like_cys_pep_sf"/>
</dbReference>
<dbReference type="PANTHER" id="PTHR45661">
    <property type="entry name" value="SURFACE ANTIGEN"/>
    <property type="match status" value="1"/>
</dbReference>
<dbReference type="InterPro" id="IPR053139">
    <property type="entry name" value="Surface_bspA-like"/>
</dbReference>
<evidence type="ECO:0000313" key="5">
    <source>
        <dbReference type="Proteomes" id="UP000253208"/>
    </source>
</evidence>
<dbReference type="InterPro" id="IPR026906">
    <property type="entry name" value="LRR_5"/>
</dbReference>
<dbReference type="SUPFAM" id="SSF54001">
    <property type="entry name" value="Cysteine proteinases"/>
    <property type="match status" value="1"/>
</dbReference>
<evidence type="ECO:0000256" key="2">
    <source>
        <dbReference type="SAM" id="SignalP"/>
    </source>
</evidence>
<feature type="signal peptide" evidence="2">
    <location>
        <begin position="1"/>
        <end position="26"/>
    </location>
</feature>
<gene>
    <name evidence="4" type="ORF">C4886_04415</name>
</gene>
<protein>
    <recommendedName>
        <fullName evidence="3">Fibronectin type-III domain-containing protein</fullName>
    </recommendedName>
</protein>
<dbReference type="InterPro" id="IPR003961">
    <property type="entry name" value="FN3_dom"/>
</dbReference>
<dbReference type="Gene3D" id="3.80.10.10">
    <property type="entry name" value="Ribonuclease Inhibitor"/>
    <property type="match status" value="1"/>
</dbReference>
<organism evidence="4 5">
    <name type="scientific">Blautia obeum</name>
    <dbReference type="NCBI Taxonomy" id="40520"/>
    <lineage>
        <taxon>Bacteria</taxon>
        <taxon>Bacillati</taxon>
        <taxon>Bacillota</taxon>
        <taxon>Clostridia</taxon>
        <taxon>Lachnospirales</taxon>
        <taxon>Lachnospiraceae</taxon>
        <taxon>Blautia</taxon>
    </lineage>
</organism>
<feature type="domain" description="Fibronectin type-III" evidence="3">
    <location>
        <begin position="965"/>
        <end position="1058"/>
    </location>
</feature>
<feature type="region of interest" description="Disordered" evidence="1">
    <location>
        <begin position="41"/>
        <end position="113"/>
    </location>
</feature>
<dbReference type="SUPFAM" id="SSF52058">
    <property type="entry name" value="L domain-like"/>
    <property type="match status" value="1"/>
</dbReference>
<feature type="chain" id="PRO_5016759763" description="Fibronectin type-III domain-containing protein" evidence="2">
    <location>
        <begin position="27"/>
        <end position="1058"/>
    </location>
</feature>
<dbReference type="Proteomes" id="UP000253208">
    <property type="component" value="Unassembled WGS sequence"/>
</dbReference>
<feature type="compositionally biased region" description="Polar residues" evidence="1">
    <location>
        <begin position="54"/>
        <end position="72"/>
    </location>
</feature>
<feature type="compositionally biased region" description="Acidic residues" evidence="1">
    <location>
        <begin position="43"/>
        <end position="53"/>
    </location>
</feature>
<dbReference type="PROSITE" id="PS50853">
    <property type="entry name" value="FN3"/>
    <property type="match status" value="1"/>
</dbReference>
<dbReference type="PANTHER" id="PTHR45661:SF3">
    <property type="entry name" value="IG-LIKE DOMAIN-CONTAINING PROTEIN"/>
    <property type="match status" value="1"/>
</dbReference>
<evidence type="ECO:0000259" key="3">
    <source>
        <dbReference type="PROSITE" id="PS50853"/>
    </source>
</evidence>
<sequence>MKFPKKLIAFGLSLCMSVVPCGPVAAEDFTDAQTDMTDAIDTFTDDGNSEESENTVNTDQITEENTAVSTDQITEEEFPGSDIGTETDEAESSESEEIQQDSDEGLILEEPSAVIRKAEGTEDTEEAAAPEEIFGDGENQEQQEDIFTDDIPAAGTSEKETDVESTEIYLYAMNDTYSSVISMPDTMQTSYQIQTSGKNPVYTVVSGYTAKVSETGLVTPKMQYVTYVDKNGNDVKSQWEYMFGETLISVQDGNSTVYYKFILKDYAEYYAEQKMDTFLKENITAEMSDYKKVETIARWLANNFNYSQYHSGYTGLMLDGGGDCWANTSAVNYMCEKLGLTVYARYAANDPGAGSGHRNSVVIIDGERYLVDCGYTGNAPRHYELSKMDYDYSYEILNDGTLRLYQYEGTDTNIVVPDTIDGRKVTVLGNSTFQYCTQASDIESVTLPDSLTTIEKNAFYNCEKLKSVTIPPNVSSIGLAAFVEGLSESSLTEIKVDPENPYFSEKDGVVFSKDGTKLIVFPSGRSGDYQIPDGTVSVGDYAFYYCVNVSSITVPGSVRSLGEGAFGNCSSLTKAVLNEGLEEIGEYAFQSSSGIRDIIIPASVKSVGKNGLCLSSECRIRVLSTDTVWADDAFRDSALIAGKKDSTLQKYAEDHGCTFVELSADNRIPLQNEWFEQITSDYEYNGKSHEPEIESSESAPELEQGSDYEVTYENNINAGTATVKITGKDIFCGTVERSFKITPDENGMYVCYFAENNETYLETTFKGKKVEPEVVIDGLVQGKDYTVTYVNNEKPGEARAELTGIGNYKGSETLYFTIYGKLPAADPIADQIYTGKELTPAIVIPGLKAGEDYYMYYEDNQYPGVATVTIYGTGYYKGTATIHFKIIKKTERFVSNVKLNRTSYTCTGKTIRPSVTVTVNGKKIGASAYKLYYKNNKNSGIGTVQVRGIGKYSRINKTLTFKILPPKTLLTGLKKANRSFTASWKKNIQATGYQIQYAADSRFTKERKTVIVGKQSATRYKISGLKNKKTYYVRIRSYKRVGKKILYSSWSTVKKIRV</sequence>
<dbReference type="InterPro" id="IPR032675">
    <property type="entry name" value="LRR_dom_sf"/>
</dbReference>
<dbReference type="SUPFAM" id="SSF49265">
    <property type="entry name" value="Fibronectin type III"/>
    <property type="match status" value="1"/>
</dbReference>
<name>A0A367G5K3_9FIRM</name>
<dbReference type="Gene3D" id="2.60.40.10">
    <property type="entry name" value="Immunoglobulins"/>
    <property type="match status" value="1"/>
</dbReference>
<proteinExistence type="predicted"/>
<comment type="caution">
    <text evidence="4">The sequence shown here is derived from an EMBL/GenBank/DDBJ whole genome shotgun (WGS) entry which is preliminary data.</text>
</comment>
<dbReference type="InterPro" id="IPR036116">
    <property type="entry name" value="FN3_sf"/>
</dbReference>
<accession>A0A367G5K3</accession>
<dbReference type="CDD" id="cd00063">
    <property type="entry name" value="FN3"/>
    <property type="match status" value="1"/>
</dbReference>
<reference evidence="4 5" key="1">
    <citation type="submission" date="2018-02" db="EMBL/GenBank/DDBJ databases">
        <title>Complete genome sequencing of Faecalibacterium prausnitzii strains isolated from the human gut.</title>
        <authorList>
            <person name="Fitzgerald B.C."/>
            <person name="Shkoporov A.N."/>
            <person name="Ross P.R."/>
            <person name="Hill C."/>
        </authorList>
    </citation>
    <scope>NUCLEOTIDE SEQUENCE [LARGE SCALE GENOMIC DNA]</scope>
    <source>
        <strain evidence="4 5">APC942/31-1</strain>
    </source>
</reference>
<keyword evidence="2" id="KW-0732">Signal</keyword>
<feature type="compositionally biased region" description="Acidic residues" evidence="1">
    <location>
        <begin position="73"/>
        <end position="107"/>
    </location>
</feature>
<dbReference type="InterPro" id="IPR013783">
    <property type="entry name" value="Ig-like_fold"/>
</dbReference>
<dbReference type="AlphaFoldDB" id="A0A367G5K3"/>
<evidence type="ECO:0000313" key="4">
    <source>
        <dbReference type="EMBL" id="RCH45159.1"/>
    </source>
</evidence>
<dbReference type="EMBL" id="PSQG01000005">
    <property type="protein sequence ID" value="RCH45159.1"/>
    <property type="molecule type" value="Genomic_DNA"/>
</dbReference>
<evidence type="ECO:0000256" key="1">
    <source>
        <dbReference type="SAM" id="MobiDB-lite"/>
    </source>
</evidence>
<dbReference type="Pfam" id="PF00041">
    <property type="entry name" value="fn3"/>
    <property type="match status" value="1"/>
</dbReference>
<feature type="region of interest" description="Disordered" evidence="1">
    <location>
        <begin position="686"/>
        <end position="705"/>
    </location>
</feature>